<dbReference type="Pfam" id="PF01053">
    <property type="entry name" value="Cys_Met_Meta_PP"/>
    <property type="match status" value="1"/>
</dbReference>
<reference evidence="4 5" key="1">
    <citation type="submission" date="2018-09" db="EMBL/GenBank/DDBJ databases">
        <title>Genomic Encyclopedia of Archaeal and Bacterial Type Strains, Phase II (KMG-II): from individual species to whole genera.</title>
        <authorList>
            <person name="Goeker M."/>
        </authorList>
    </citation>
    <scope>NUCLEOTIDE SEQUENCE [LARGE SCALE GENOMIC DNA]</scope>
    <source>
        <strain evidence="4 5">DSM 13151</strain>
    </source>
</reference>
<dbReference type="InterPro" id="IPR000277">
    <property type="entry name" value="Cys/Met-Metab_PyrdxlP-dep_enz"/>
</dbReference>
<dbReference type="FunFam" id="3.40.640.10:FF:000046">
    <property type="entry name" value="Cystathionine gamma-lyase"/>
    <property type="match status" value="1"/>
</dbReference>
<evidence type="ECO:0000256" key="2">
    <source>
        <dbReference type="ARBA" id="ARBA00009077"/>
    </source>
</evidence>
<dbReference type="GO" id="GO:0004123">
    <property type="term" value="F:cystathionine gamma-lyase activity"/>
    <property type="evidence" value="ECO:0007669"/>
    <property type="project" value="TreeGrafter"/>
</dbReference>
<dbReference type="InterPro" id="IPR054542">
    <property type="entry name" value="Cys_met_metab_PP"/>
</dbReference>
<keyword evidence="3" id="KW-0663">Pyridoxal phosphate</keyword>
<dbReference type="GO" id="GO:0019346">
    <property type="term" value="P:transsulfuration"/>
    <property type="evidence" value="ECO:0007669"/>
    <property type="project" value="InterPro"/>
</dbReference>
<dbReference type="InterPro" id="IPR015421">
    <property type="entry name" value="PyrdxlP-dep_Trfase_major"/>
</dbReference>
<dbReference type="GO" id="GO:0009086">
    <property type="term" value="P:methionine biosynthetic process"/>
    <property type="evidence" value="ECO:0007669"/>
    <property type="project" value="UniProtKB-ARBA"/>
</dbReference>
<dbReference type="AlphaFoldDB" id="A0A419VZG8"/>
<gene>
    <name evidence="4" type="ORF">ATJ93_4305</name>
</gene>
<dbReference type="RefSeq" id="WP_120246617.1">
    <property type="nucleotide sequence ID" value="NZ_RAPO01000005.1"/>
</dbReference>
<dbReference type="Proteomes" id="UP000283805">
    <property type="component" value="Unassembled WGS sequence"/>
</dbReference>
<name>A0A419VZG8_9EURY</name>
<accession>A0A419VZG8</accession>
<dbReference type="GO" id="GO:0019343">
    <property type="term" value="P:cysteine biosynthetic process via cystathionine"/>
    <property type="evidence" value="ECO:0007669"/>
    <property type="project" value="TreeGrafter"/>
</dbReference>
<organism evidence="4 5">
    <name type="scientific">Halopiger aswanensis</name>
    <dbReference type="NCBI Taxonomy" id="148449"/>
    <lineage>
        <taxon>Archaea</taxon>
        <taxon>Methanobacteriati</taxon>
        <taxon>Methanobacteriota</taxon>
        <taxon>Stenosarchaea group</taxon>
        <taxon>Halobacteria</taxon>
        <taxon>Halobacteriales</taxon>
        <taxon>Natrialbaceae</taxon>
        <taxon>Halopiger</taxon>
    </lineage>
</organism>
<evidence type="ECO:0000256" key="1">
    <source>
        <dbReference type="ARBA" id="ARBA00001933"/>
    </source>
</evidence>
<evidence type="ECO:0000313" key="4">
    <source>
        <dbReference type="EMBL" id="RKD88643.1"/>
    </source>
</evidence>
<dbReference type="InterPro" id="IPR015422">
    <property type="entry name" value="PyrdxlP-dep_Trfase_small"/>
</dbReference>
<dbReference type="SUPFAM" id="SSF53383">
    <property type="entry name" value="PLP-dependent transferases"/>
    <property type="match status" value="1"/>
</dbReference>
<evidence type="ECO:0000256" key="3">
    <source>
        <dbReference type="ARBA" id="ARBA00022898"/>
    </source>
</evidence>
<comment type="similarity">
    <text evidence="2">Belongs to the trans-sulfuration enzymes family.</text>
</comment>
<sequence length="391" mass="41866">MSEEDYGFDTLVTRFDEDGSGASVTGDVVPPIHLASTHEMDRPGTADHGYKYTRFGNPTRDVLESRLAKLAGAAHATACASGTAAIAATCLAVLEPGDRVVAFDGIYGGTRLLFEDLVVDSLGATVEYVDATDTDAVADAVTDDTALVWMESPTNPLLRLCDLAAIGEIAAAEDATFVVDNTFSTPYFQRPLEFGADVVVHSTTKYINGHSDSMGGVVLTNDDAIETAIDHVRAYELGGTLSPFDCYLTLRGLRTLPLRMDRHEANARRIAEFLADHPVVRRVRYPGLELHPQHALAEAQMDGFGGIVSFELDASEAETRAVLEELDVFTLAVSLGGTESLVDHPATMSASYLSDAEREAAGISESLVRIPVGIESVDDLRTDLEQALANL</sequence>
<dbReference type="GO" id="GO:0005737">
    <property type="term" value="C:cytoplasm"/>
    <property type="evidence" value="ECO:0007669"/>
    <property type="project" value="TreeGrafter"/>
</dbReference>
<protein>
    <submittedName>
        <fullName evidence="4">Cystathionine gamma-synthase</fullName>
    </submittedName>
</protein>
<dbReference type="CDD" id="cd00614">
    <property type="entry name" value="CGS_like"/>
    <property type="match status" value="1"/>
</dbReference>
<dbReference type="Gene3D" id="3.90.1150.10">
    <property type="entry name" value="Aspartate Aminotransferase, domain 1"/>
    <property type="match status" value="1"/>
</dbReference>
<evidence type="ECO:0000313" key="5">
    <source>
        <dbReference type="Proteomes" id="UP000283805"/>
    </source>
</evidence>
<dbReference type="PROSITE" id="PS00868">
    <property type="entry name" value="CYS_MET_METAB_PP"/>
    <property type="match status" value="1"/>
</dbReference>
<keyword evidence="5" id="KW-1185">Reference proteome</keyword>
<comment type="cofactor">
    <cofactor evidence="1">
        <name>pyridoxal 5'-phosphate</name>
        <dbReference type="ChEBI" id="CHEBI:597326"/>
    </cofactor>
</comment>
<dbReference type="InterPro" id="IPR015424">
    <property type="entry name" value="PyrdxlP-dep_Trfase"/>
</dbReference>
<dbReference type="GO" id="GO:0030170">
    <property type="term" value="F:pyridoxal phosphate binding"/>
    <property type="evidence" value="ECO:0007669"/>
    <property type="project" value="InterPro"/>
</dbReference>
<dbReference type="PANTHER" id="PTHR11808">
    <property type="entry name" value="TRANS-SULFURATION ENZYME FAMILY MEMBER"/>
    <property type="match status" value="1"/>
</dbReference>
<dbReference type="PANTHER" id="PTHR11808:SF15">
    <property type="entry name" value="CYSTATHIONINE GAMMA-LYASE"/>
    <property type="match status" value="1"/>
</dbReference>
<dbReference type="OrthoDB" id="43458at2157"/>
<dbReference type="EMBL" id="RAPO01000005">
    <property type="protein sequence ID" value="RKD88643.1"/>
    <property type="molecule type" value="Genomic_DNA"/>
</dbReference>
<proteinExistence type="inferred from homology"/>
<dbReference type="Gene3D" id="3.40.640.10">
    <property type="entry name" value="Type I PLP-dependent aspartate aminotransferase-like (Major domain)"/>
    <property type="match status" value="1"/>
</dbReference>
<dbReference type="FunFam" id="3.90.1150.10:FF:000033">
    <property type="entry name" value="Cystathionine gamma-synthase"/>
    <property type="match status" value="1"/>
</dbReference>
<dbReference type="PIRSF" id="PIRSF001434">
    <property type="entry name" value="CGS"/>
    <property type="match status" value="1"/>
</dbReference>
<comment type="caution">
    <text evidence="4">The sequence shown here is derived from an EMBL/GenBank/DDBJ whole genome shotgun (WGS) entry which is preliminary data.</text>
</comment>